<gene>
    <name evidence="2" type="ORF">VSS30_23875</name>
</gene>
<proteinExistence type="predicted"/>
<reference evidence="2 3" key="1">
    <citation type="submission" date="2024-01" db="EMBL/GenBank/DDBJ databases">
        <title>Genome mining of biosynthetic gene clusters to explore secondary metabolites of Streptomyces sp.</title>
        <authorList>
            <person name="Baig A."/>
            <person name="Ajitkumar Shintre N."/>
            <person name="Kumar H."/>
            <person name="Anbarasu A."/>
            <person name="Ramaiah S."/>
        </authorList>
    </citation>
    <scope>NUCLEOTIDE SEQUENCE [LARGE SCALE GENOMIC DNA]</scope>
    <source>
        <strain evidence="2 3">A03</strain>
    </source>
</reference>
<feature type="transmembrane region" description="Helical" evidence="1">
    <location>
        <begin position="15"/>
        <end position="35"/>
    </location>
</feature>
<evidence type="ECO:0000256" key="1">
    <source>
        <dbReference type="SAM" id="Phobius"/>
    </source>
</evidence>
<protein>
    <recommendedName>
        <fullName evidence="4">LPXTG cell wall anchor domain-containing protein</fullName>
    </recommendedName>
</protein>
<evidence type="ECO:0000313" key="3">
    <source>
        <dbReference type="Proteomes" id="UP001585018"/>
    </source>
</evidence>
<sequence length="45" mass="4918">MELPLLAMGTGVKGSPLATTIILVVVVGVATWSFFRDQKRRKSKD</sequence>
<dbReference type="Proteomes" id="UP001585018">
    <property type="component" value="Unassembled WGS sequence"/>
</dbReference>
<keyword evidence="3" id="KW-1185">Reference proteome</keyword>
<evidence type="ECO:0008006" key="4">
    <source>
        <dbReference type="Google" id="ProtNLM"/>
    </source>
</evidence>
<organism evidence="2 3">
    <name type="scientific">Streptomyces parvulus</name>
    <dbReference type="NCBI Taxonomy" id="146923"/>
    <lineage>
        <taxon>Bacteria</taxon>
        <taxon>Bacillati</taxon>
        <taxon>Actinomycetota</taxon>
        <taxon>Actinomycetes</taxon>
        <taxon>Kitasatosporales</taxon>
        <taxon>Streptomycetaceae</taxon>
        <taxon>Streptomyces</taxon>
    </lineage>
</organism>
<keyword evidence="1" id="KW-0472">Membrane</keyword>
<dbReference type="GeneID" id="91310071"/>
<evidence type="ECO:0000313" key="2">
    <source>
        <dbReference type="EMBL" id="MFB8751847.1"/>
    </source>
</evidence>
<keyword evidence="1" id="KW-1133">Transmembrane helix</keyword>
<dbReference type="RefSeq" id="WP_159394612.1">
    <property type="nucleotide sequence ID" value="NZ_BMRX01000008.1"/>
</dbReference>
<dbReference type="EMBL" id="JAYMRR010000014">
    <property type="protein sequence ID" value="MFB8751847.1"/>
    <property type="molecule type" value="Genomic_DNA"/>
</dbReference>
<accession>A0ABV5DH51</accession>
<comment type="caution">
    <text evidence="2">The sequence shown here is derived from an EMBL/GenBank/DDBJ whole genome shotgun (WGS) entry which is preliminary data.</text>
</comment>
<name>A0ABV5DH51_9ACTN</name>
<keyword evidence="1" id="KW-0812">Transmembrane</keyword>